<dbReference type="PANTHER" id="PTHR33570:SF2">
    <property type="entry name" value="CARBOXYMUCONOLACTONE DECARBOXYLASE-LIKE DOMAIN-CONTAINING PROTEIN"/>
    <property type="match status" value="1"/>
</dbReference>
<name>A0A368KI54_9GAMM</name>
<organism evidence="2 3">
    <name type="scientific">Rhodanobacter denitrificans</name>
    <dbReference type="NCBI Taxonomy" id="666685"/>
    <lineage>
        <taxon>Bacteria</taxon>
        <taxon>Pseudomonadati</taxon>
        <taxon>Pseudomonadota</taxon>
        <taxon>Gammaproteobacteria</taxon>
        <taxon>Lysobacterales</taxon>
        <taxon>Rhodanobacteraceae</taxon>
        <taxon>Rhodanobacter</taxon>
    </lineage>
</organism>
<evidence type="ECO:0000313" key="2">
    <source>
        <dbReference type="EMBL" id="RCS30806.1"/>
    </source>
</evidence>
<evidence type="ECO:0000259" key="1">
    <source>
        <dbReference type="Pfam" id="PF02627"/>
    </source>
</evidence>
<keyword evidence="3" id="KW-1185">Reference proteome</keyword>
<dbReference type="SUPFAM" id="SSF69118">
    <property type="entry name" value="AhpD-like"/>
    <property type="match status" value="1"/>
</dbReference>
<dbReference type="Gene3D" id="1.20.1290.10">
    <property type="entry name" value="AhpD-like"/>
    <property type="match status" value="1"/>
</dbReference>
<dbReference type="OrthoDB" id="9802489at2"/>
<dbReference type="InterPro" id="IPR052512">
    <property type="entry name" value="4CMD/NDH-1_regulator"/>
</dbReference>
<sequence>MAITEAALRNHKQLFPGHVSTLKVTDPELIEIFDNWAFDEVIEAVGMDIRLRLMVQLAALIACQAVNEYRVMLGGALNVGVTPVQAKETLYQAVPYVGMARAFDFLHAINEVFKERGIDLPLPAQATTTAQTRFDKGMETQARIFGDRSKTSAAQSPADLEHVPRFLSANCFGDYYTRHGLDLQTRELLTFAILASLGGCEPQLTAHLAGNLAMGNDRQTLIATVTQLLPYIGYPRTLNAIKVINEGAPA</sequence>
<comment type="caution">
    <text evidence="2">The sequence shown here is derived from an EMBL/GenBank/DDBJ whole genome shotgun (WGS) entry which is preliminary data.</text>
</comment>
<reference evidence="2 3" key="1">
    <citation type="submission" date="2018-05" db="EMBL/GenBank/DDBJ databases">
        <title>Draft genome sequence of Rhodanobacter denitrificans Yn1 isolated from gold copper mine.</title>
        <authorList>
            <person name="Yang N."/>
            <person name="Mazhar H.S."/>
            <person name="Rensing C."/>
        </authorList>
    </citation>
    <scope>NUCLEOTIDE SEQUENCE [LARGE SCALE GENOMIC DNA]</scope>
    <source>
        <strain evidence="2 3">Yn1</strain>
    </source>
</reference>
<dbReference type="GO" id="GO:0051920">
    <property type="term" value="F:peroxiredoxin activity"/>
    <property type="evidence" value="ECO:0007669"/>
    <property type="project" value="InterPro"/>
</dbReference>
<dbReference type="Pfam" id="PF02627">
    <property type="entry name" value="CMD"/>
    <property type="match status" value="2"/>
</dbReference>
<proteinExistence type="predicted"/>
<evidence type="ECO:0000313" key="3">
    <source>
        <dbReference type="Proteomes" id="UP000252387"/>
    </source>
</evidence>
<dbReference type="PANTHER" id="PTHR33570">
    <property type="entry name" value="4-CARBOXYMUCONOLACTONE DECARBOXYLASE FAMILY PROTEIN"/>
    <property type="match status" value="1"/>
</dbReference>
<feature type="domain" description="Carboxymuconolactone decarboxylase-like" evidence="1">
    <location>
        <begin position="163"/>
        <end position="245"/>
    </location>
</feature>
<feature type="domain" description="Carboxymuconolactone decarboxylase-like" evidence="1">
    <location>
        <begin position="27"/>
        <end position="110"/>
    </location>
</feature>
<accession>A0A368KI54</accession>
<dbReference type="AlphaFoldDB" id="A0A368KI54"/>
<dbReference type="InterPro" id="IPR029032">
    <property type="entry name" value="AhpD-like"/>
</dbReference>
<protein>
    <submittedName>
        <fullName evidence="2">Carboxymuconolactone decarboxylase</fullName>
    </submittedName>
</protein>
<dbReference type="InterPro" id="IPR003779">
    <property type="entry name" value="CMD-like"/>
</dbReference>
<dbReference type="Proteomes" id="UP000252387">
    <property type="component" value="Unassembled WGS sequence"/>
</dbReference>
<gene>
    <name evidence="2" type="ORF">DEO45_03300</name>
</gene>
<dbReference type="EMBL" id="QFWQ01000003">
    <property type="protein sequence ID" value="RCS30806.1"/>
    <property type="molecule type" value="Genomic_DNA"/>
</dbReference>